<name>A0ABY5HY49_9FIRM</name>
<reference evidence="1" key="1">
    <citation type="submission" date="2022-07" db="EMBL/GenBank/DDBJ databases">
        <title>Faecal culturing of patients with breast cancer.</title>
        <authorList>
            <person name="Teng N.M.Y."/>
            <person name="Kiu R."/>
            <person name="Evans R."/>
            <person name="Baker D.J."/>
            <person name="Zenner C."/>
            <person name="Robinson S.D."/>
            <person name="Hall L.J."/>
        </authorList>
    </citation>
    <scope>NUCLEOTIDE SEQUENCE</scope>
    <source>
        <strain evidence="1">LH1062</strain>
    </source>
</reference>
<accession>A0ABY5HY49</accession>
<dbReference type="Proteomes" id="UP001060112">
    <property type="component" value="Chromosome"/>
</dbReference>
<sequence length="99" mass="12615">MYYPEKKDLFFIELEQWFFEEYHIRLYDYSYDVTHEHKTRLKLIVWDNYKWFVGVNAQEIKTEIQNYFFELCQKYHHEIQIKPEIIMFDTLKDEVKKEF</sequence>
<evidence type="ECO:0000313" key="1">
    <source>
        <dbReference type="EMBL" id="UTY37991.1"/>
    </source>
</evidence>
<organism evidence="1 2">
    <name type="scientific">Allocoprobacillus halotolerans</name>
    <dbReference type="NCBI Taxonomy" id="2944914"/>
    <lineage>
        <taxon>Bacteria</taxon>
        <taxon>Bacillati</taxon>
        <taxon>Bacillota</taxon>
        <taxon>Erysipelotrichia</taxon>
        <taxon>Erysipelotrichales</taxon>
        <taxon>Erysipelotrichaceae</taxon>
        <taxon>Allocoprobacillus</taxon>
    </lineage>
</organism>
<protein>
    <submittedName>
        <fullName evidence="1">Uncharacterized protein</fullName>
    </submittedName>
</protein>
<dbReference type="RefSeq" id="WP_290138003.1">
    <property type="nucleotide sequence ID" value="NZ_CP101620.1"/>
</dbReference>
<keyword evidence="2" id="KW-1185">Reference proteome</keyword>
<dbReference type="EMBL" id="CP101620">
    <property type="protein sequence ID" value="UTY37991.1"/>
    <property type="molecule type" value="Genomic_DNA"/>
</dbReference>
<evidence type="ECO:0000313" key="2">
    <source>
        <dbReference type="Proteomes" id="UP001060112"/>
    </source>
</evidence>
<proteinExistence type="predicted"/>
<gene>
    <name evidence="1" type="ORF">NMU03_09770</name>
</gene>